<organism evidence="1 2">
    <name type="scientific">Tagetes erecta</name>
    <name type="common">African marigold</name>
    <dbReference type="NCBI Taxonomy" id="13708"/>
    <lineage>
        <taxon>Eukaryota</taxon>
        <taxon>Viridiplantae</taxon>
        <taxon>Streptophyta</taxon>
        <taxon>Embryophyta</taxon>
        <taxon>Tracheophyta</taxon>
        <taxon>Spermatophyta</taxon>
        <taxon>Magnoliopsida</taxon>
        <taxon>eudicotyledons</taxon>
        <taxon>Gunneridae</taxon>
        <taxon>Pentapetalae</taxon>
        <taxon>asterids</taxon>
        <taxon>campanulids</taxon>
        <taxon>Asterales</taxon>
        <taxon>Asteraceae</taxon>
        <taxon>Asteroideae</taxon>
        <taxon>Heliantheae alliance</taxon>
        <taxon>Tageteae</taxon>
        <taxon>Tagetes</taxon>
    </lineage>
</organism>
<proteinExistence type="predicted"/>
<dbReference type="Pfam" id="PF24046">
    <property type="entry name" value="At4g08330"/>
    <property type="match status" value="1"/>
</dbReference>
<comment type="caution">
    <text evidence="1">The sequence shown here is derived from an EMBL/GenBank/DDBJ whole genome shotgun (WGS) entry which is preliminary data.</text>
</comment>
<gene>
    <name evidence="1" type="ORF">QVD17_17399</name>
</gene>
<dbReference type="EMBL" id="JAUHHV010000004">
    <property type="protein sequence ID" value="KAK1428563.1"/>
    <property type="molecule type" value="Genomic_DNA"/>
</dbReference>
<dbReference type="AlphaFoldDB" id="A0AAD8KT54"/>
<dbReference type="PANTHER" id="PTHR33674">
    <property type="entry name" value="METHIONINE-S-OXIDE REDUCTASE"/>
    <property type="match status" value="1"/>
</dbReference>
<evidence type="ECO:0000313" key="2">
    <source>
        <dbReference type="Proteomes" id="UP001229421"/>
    </source>
</evidence>
<reference evidence="1" key="1">
    <citation type="journal article" date="2023" name="bioRxiv">
        <title>Improved chromosome-level genome assembly for marigold (Tagetes erecta).</title>
        <authorList>
            <person name="Jiang F."/>
            <person name="Yuan L."/>
            <person name="Wang S."/>
            <person name="Wang H."/>
            <person name="Xu D."/>
            <person name="Wang A."/>
            <person name="Fan W."/>
        </authorList>
    </citation>
    <scope>NUCLEOTIDE SEQUENCE</scope>
    <source>
        <strain evidence="1">WSJ</strain>
        <tissue evidence="1">Leaf</tissue>
    </source>
</reference>
<keyword evidence="2" id="KW-1185">Reference proteome</keyword>
<dbReference type="InterPro" id="IPR045282">
    <property type="entry name" value="At4g08330-like"/>
</dbReference>
<evidence type="ECO:0000313" key="1">
    <source>
        <dbReference type="EMBL" id="KAK1428563.1"/>
    </source>
</evidence>
<sequence>MFETTSEYHESVKKGLISFQSIDQSRFTQLDEVPCIPIYLGRIGSKTKLKCRQCGALVGYGYKEGHGQCVFDARVGLEPSYKKIVIKIRAVQPRDAEGEGRNGSGH</sequence>
<dbReference type="Proteomes" id="UP001229421">
    <property type="component" value="Unassembled WGS sequence"/>
</dbReference>
<protein>
    <submittedName>
        <fullName evidence="1">Uncharacterized protein</fullName>
    </submittedName>
</protein>
<dbReference type="PANTHER" id="PTHR33674:SF3">
    <property type="entry name" value="YIPPEE DOMAIN-CONTAINING PROTEIN"/>
    <property type="match status" value="1"/>
</dbReference>
<name>A0AAD8KT54_TARER</name>
<accession>A0AAD8KT54</accession>